<protein>
    <recommendedName>
        <fullName evidence="3">Ribosome hibernation promoting factor</fullName>
        <shortName evidence="3">HPF</shortName>
    </recommendedName>
</protein>
<keyword evidence="2 3" id="KW-0810">Translation regulation</keyword>
<feature type="domain" description="Sigma 54 modulation/S30EA ribosomal protein C-terminal" evidence="5">
    <location>
        <begin position="149"/>
        <end position="203"/>
    </location>
</feature>
<dbReference type="PANTHER" id="PTHR33231">
    <property type="entry name" value="30S RIBOSOMAL PROTEIN"/>
    <property type="match status" value="1"/>
</dbReference>
<dbReference type="PANTHER" id="PTHR33231:SF1">
    <property type="entry name" value="30S RIBOSOMAL PROTEIN"/>
    <property type="match status" value="1"/>
</dbReference>
<feature type="region of interest" description="Disordered" evidence="4">
    <location>
        <begin position="94"/>
        <end position="141"/>
    </location>
</feature>
<dbReference type="InterPro" id="IPR034694">
    <property type="entry name" value="HPF_long/plastid"/>
</dbReference>
<dbReference type="FunFam" id="3.30.505.50:FF:000002">
    <property type="entry name" value="Ribosome hibernation promoting factor"/>
    <property type="match status" value="1"/>
</dbReference>
<evidence type="ECO:0000256" key="4">
    <source>
        <dbReference type="SAM" id="MobiDB-lite"/>
    </source>
</evidence>
<comment type="subcellular location">
    <subcellularLocation>
        <location evidence="3">Cytoplasm</location>
    </subcellularLocation>
</comment>
<comment type="similarity">
    <text evidence="3">Belongs to the HPF/YfiA ribosome-associated protein family. Long HPF subfamily.</text>
</comment>
<dbReference type="InterPro" id="IPR036567">
    <property type="entry name" value="RHF-like"/>
</dbReference>
<dbReference type="Gene3D" id="3.30.160.100">
    <property type="entry name" value="Ribosome hibernation promotion factor-like"/>
    <property type="match status" value="1"/>
</dbReference>
<evidence type="ECO:0000313" key="7">
    <source>
        <dbReference type="Proteomes" id="UP000824037"/>
    </source>
</evidence>
<dbReference type="InterPro" id="IPR050574">
    <property type="entry name" value="HPF/YfiA_ribosome-assoc"/>
</dbReference>
<sequence>MEIVLVSRHTESPERFRRHVEEKLAKVPQLSPYAQRVDVEVTHENNPRLADRSERVELTVRAKGPVVRAEASASDRYAALDLATAKLLERLRRARDRRKTHRRRPVQRPVPEPLDLLQPPADTEEEEAPDAPQPPTEPGVAVEAQLGDSPVVIRQKVHETEPMTVDQALAEMELVGHPFYLFIDAETQQPCVVYNRRGWTYGVIRLNYTATSNGASGSAPDEVRSATA</sequence>
<comment type="function">
    <text evidence="3">Required for dimerization of active 70S ribosomes into 100S ribosomes in stationary phase; 100S ribosomes are translationally inactive and sometimes present during exponential growth.</text>
</comment>
<dbReference type="Pfam" id="PF02482">
    <property type="entry name" value="Ribosomal_S30AE"/>
    <property type="match status" value="1"/>
</dbReference>
<dbReference type="InterPro" id="IPR003489">
    <property type="entry name" value="RHF/RaiA"/>
</dbReference>
<proteinExistence type="inferred from homology"/>
<dbReference type="HAMAP" id="MF_00839">
    <property type="entry name" value="HPF"/>
    <property type="match status" value="1"/>
</dbReference>
<evidence type="ECO:0000313" key="6">
    <source>
        <dbReference type="EMBL" id="HIZ36278.1"/>
    </source>
</evidence>
<dbReference type="NCBIfam" id="TIGR00741">
    <property type="entry name" value="yfiA"/>
    <property type="match status" value="1"/>
</dbReference>
<gene>
    <name evidence="6" type="primary">raiA</name>
    <name evidence="3" type="synonym">hpf</name>
    <name evidence="6" type="ORF">H9815_10910</name>
</gene>
<dbReference type="InterPro" id="IPR032528">
    <property type="entry name" value="Ribosom_S30AE_C"/>
</dbReference>
<dbReference type="GO" id="GO:0022627">
    <property type="term" value="C:cytosolic small ribosomal subunit"/>
    <property type="evidence" value="ECO:0007669"/>
    <property type="project" value="TreeGrafter"/>
</dbReference>
<dbReference type="GO" id="GO:0043024">
    <property type="term" value="F:ribosomal small subunit binding"/>
    <property type="evidence" value="ECO:0007669"/>
    <property type="project" value="TreeGrafter"/>
</dbReference>
<name>A0A9D2J4H9_9MICO</name>
<accession>A0A9D2J4H9</accession>
<feature type="compositionally biased region" description="Basic residues" evidence="4">
    <location>
        <begin position="94"/>
        <end position="106"/>
    </location>
</feature>
<comment type="caution">
    <text evidence="6">The sequence shown here is derived from an EMBL/GenBank/DDBJ whole genome shotgun (WGS) entry which is preliminary data.</text>
</comment>
<dbReference type="AlphaFoldDB" id="A0A9D2J4H9"/>
<evidence type="ECO:0000256" key="2">
    <source>
        <dbReference type="ARBA" id="ARBA00022845"/>
    </source>
</evidence>
<reference evidence="6" key="2">
    <citation type="submission" date="2021-04" db="EMBL/GenBank/DDBJ databases">
        <authorList>
            <person name="Gilroy R."/>
        </authorList>
    </citation>
    <scope>NUCLEOTIDE SEQUENCE</scope>
    <source>
        <strain evidence="6">ChiGjej4B4-7305</strain>
    </source>
</reference>
<comment type="subunit">
    <text evidence="3">Interacts with 100S ribosomes.</text>
</comment>
<dbReference type="SUPFAM" id="SSF69754">
    <property type="entry name" value="Ribosome binding protein Y (YfiA homologue)"/>
    <property type="match status" value="1"/>
</dbReference>
<organism evidence="6 7">
    <name type="scientific">Candidatus Ruania gallistercoris</name>
    <dbReference type="NCBI Taxonomy" id="2838746"/>
    <lineage>
        <taxon>Bacteria</taxon>
        <taxon>Bacillati</taxon>
        <taxon>Actinomycetota</taxon>
        <taxon>Actinomycetes</taxon>
        <taxon>Micrococcales</taxon>
        <taxon>Ruaniaceae</taxon>
        <taxon>Ruania</taxon>
    </lineage>
</organism>
<evidence type="ECO:0000259" key="5">
    <source>
        <dbReference type="Pfam" id="PF16321"/>
    </source>
</evidence>
<dbReference type="EMBL" id="DXBY01000183">
    <property type="protein sequence ID" value="HIZ36278.1"/>
    <property type="molecule type" value="Genomic_DNA"/>
</dbReference>
<evidence type="ECO:0000256" key="1">
    <source>
        <dbReference type="ARBA" id="ARBA00022490"/>
    </source>
</evidence>
<evidence type="ECO:0000256" key="3">
    <source>
        <dbReference type="HAMAP-Rule" id="MF_00839"/>
    </source>
</evidence>
<dbReference type="GO" id="GO:0045900">
    <property type="term" value="P:negative regulation of translational elongation"/>
    <property type="evidence" value="ECO:0007669"/>
    <property type="project" value="TreeGrafter"/>
</dbReference>
<dbReference type="Pfam" id="PF16321">
    <property type="entry name" value="Ribosom_S30AE_C"/>
    <property type="match status" value="1"/>
</dbReference>
<dbReference type="CDD" id="cd00552">
    <property type="entry name" value="RaiA"/>
    <property type="match status" value="1"/>
</dbReference>
<keyword evidence="1 3" id="KW-0963">Cytoplasm</keyword>
<reference evidence="6" key="1">
    <citation type="journal article" date="2021" name="PeerJ">
        <title>Extensive microbial diversity within the chicken gut microbiome revealed by metagenomics and culture.</title>
        <authorList>
            <person name="Gilroy R."/>
            <person name="Ravi A."/>
            <person name="Getino M."/>
            <person name="Pursley I."/>
            <person name="Horton D.L."/>
            <person name="Alikhan N.F."/>
            <person name="Baker D."/>
            <person name="Gharbi K."/>
            <person name="Hall N."/>
            <person name="Watson M."/>
            <person name="Adriaenssens E.M."/>
            <person name="Foster-Nyarko E."/>
            <person name="Jarju S."/>
            <person name="Secka A."/>
            <person name="Antonio M."/>
            <person name="Oren A."/>
            <person name="Chaudhuri R.R."/>
            <person name="La Ragione R."/>
            <person name="Hildebrand F."/>
            <person name="Pallen M.J."/>
        </authorList>
    </citation>
    <scope>NUCLEOTIDE SEQUENCE</scope>
    <source>
        <strain evidence="6">ChiGjej4B4-7305</strain>
    </source>
</reference>
<dbReference type="InterPro" id="IPR038416">
    <property type="entry name" value="Ribosom_S30AE_C_sf"/>
</dbReference>
<dbReference type="Gene3D" id="3.30.505.50">
    <property type="entry name" value="Sigma 54 modulation/S30EA ribosomal protein, C-terminal domain"/>
    <property type="match status" value="1"/>
</dbReference>
<dbReference type="Proteomes" id="UP000824037">
    <property type="component" value="Unassembled WGS sequence"/>
</dbReference>